<name>A0A0G9K9T6_9BACT</name>
<evidence type="ECO:0000313" key="2">
    <source>
        <dbReference type="EMBL" id="KLE00993.1"/>
    </source>
</evidence>
<feature type="domain" description="C-methyltransferase" evidence="1">
    <location>
        <begin position="263"/>
        <end position="357"/>
    </location>
</feature>
<proteinExistence type="predicted"/>
<dbReference type="AlphaFoldDB" id="A0A0G9K9T6"/>
<evidence type="ECO:0000259" key="1">
    <source>
        <dbReference type="Pfam" id="PF08484"/>
    </source>
</evidence>
<dbReference type="PANTHER" id="PTHR43861">
    <property type="entry name" value="TRANS-ACONITATE 2-METHYLTRANSFERASE-RELATED"/>
    <property type="match status" value="1"/>
</dbReference>
<dbReference type="PANTHER" id="PTHR43861:SF6">
    <property type="entry name" value="METHYLTRANSFERASE TYPE 11"/>
    <property type="match status" value="1"/>
</dbReference>
<dbReference type="Gene3D" id="3.40.50.720">
    <property type="entry name" value="NAD(P)-binding Rossmann-like Domain"/>
    <property type="match status" value="1"/>
</dbReference>
<dbReference type="Pfam" id="PF08484">
    <property type="entry name" value="Methyltransf_14"/>
    <property type="match status" value="1"/>
</dbReference>
<dbReference type="InterPro" id="IPR013691">
    <property type="entry name" value="MeTrfase_14"/>
</dbReference>
<organism evidence="2 3">
    <name type="scientific">Aliarcobacter butzleri L348</name>
    <dbReference type="NCBI Taxonomy" id="1447256"/>
    <lineage>
        <taxon>Bacteria</taxon>
        <taxon>Pseudomonadati</taxon>
        <taxon>Campylobacterota</taxon>
        <taxon>Epsilonproteobacteria</taxon>
        <taxon>Campylobacterales</taxon>
        <taxon>Arcobacteraceae</taxon>
        <taxon>Aliarcobacter</taxon>
    </lineage>
</organism>
<dbReference type="Proteomes" id="UP000035514">
    <property type="component" value="Unassembled WGS sequence"/>
</dbReference>
<dbReference type="InterPro" id="IPR029063">
    <property type="entry name" value="SAM-dependent_MTases_sf"/>
</dbReference>
<comment type="caution">
    <text evidence="2">The sequence shown here is derived from an EMBL/GenBank/DDBJ whole genome shotgun (WGS) entry which is preliminary data.</text>
</comment>
<dbReference type="Gene3D" id="3.40.50.150">
    <property type="entry name" value="Vaccinia Virus protein VP39"/>
    <property type="match status" value="1"/>
</dbReference>
<gene>
    <name evidence="2" type="ORF">AA20_04955</name>
</gene>
<dbReference type="EMBL" id="JAIQ01000077">
    <property type="protein sequence ID" value="KLE00993.1"/>
    <property type="molecule type" value="Genomic_DNA"/>
</dbReference>
<accession>A0A0G9K9T6</accession>
<sequence length="369" mass="43576">MQLFEEVKCDICDQNIFEEIYKSTQYSHTFGKINIRLVSCKNCGFIYQNPQLTTNALDKHYSNNSSGSVYKEFKNSLEYSERKEFVTEVINNFKIENICDIGGGKGEFLSYLEDYDNVQKILIEPSDAILECDSPNIIKIQSKIEDVEYSKKFKLIMFINSLEHFKSPTKVFEKISNLLEDDGFIFIEVPNTFNPYNTIGDFFSYEHMNHFTHESLFNILKRFDFCPLKLSNSKHLNTIKLIARKMNKKAILENNLGIFYEYQKNRRNLLKNLNIYEKIDKLSIYGAGEHTKYLIEQFNILDKVEYFIDSDPKKQGKYFFDKLIISPEEIKQKEIKDVLISSHDFEEEIYHKLKTMFSSLNIISIYKKY</sequence>
<reference evidence="2 3" key="1">
    <citation type="submission" date="2014-01" db="EMBL/GenBank/DDBJ databases">
        <title>Development of a Comparative Genomic Fingerprinting Assay for High Resolution Genotyping of Arcobacter butzleri.</title>
        <authorList>
            <person name="Webb A.L."/>
            <person name="Inglis G.D."/>
            <person name="Kruczkiewicz P."/>
            <person name="Selinger L.B."/>
            <person name="Taboada E.N."/>
        </authorList>
    </citation>
    <scope>NUCLEOTIDE SEQUENCE [LARGE SCALE GENOMIC DNA]</scope>
    <source>
        <strain evidence="2 3">L348</strain>
    </source>
</reference>
<protein>
    <recommendedName>
        <fullName evidence="1">C-methyltransferase domain-containing protein</fullName>
    </recommendedName>
</protein>
<evidence type="ECO:0000313" key="3">
    <source>
        <dbReference type="Proteomes" id="UP000035514"/>
    </source>
</evidence>
<dbReference type="Pfam" id="PF13489">
    <property type="entry name" value="Methyltransf_23"/>
    <property type="match status" value="1"/>
</dbReference>
<dbReference type="CDD" id="cd02440">
    <property type="entry name" value="AdoMet_MTases"/>
    <property type="match status" value="1"/>
</dbReference>
<dbReference type="RefSeq" id="WP_046996537.1">
    <property type="nucleotide sequence ID" value="NZ_JAIQ01000077.1"/>
</dbReference>
<dbReference type="PATRIC" id="fig|1447256.3.peg.964"/>
<dbReference type="SUPFAM" id="SSF53335">
    <property type="entry name" value="S-adenosyl-L-methionine-dependent methyltransferases"/>
    <property type="match status" value="1"/>
</dbReference>